<dbReference type="InterPro" id="IPR035901">
    <property type="entry name" value="GIY-YIG_endonuc_sf"/>
</dbReference>
<sequence>MPDPTPRQAAALQLAFDELETPLYDTTFVVVDLETTGTSPEGDAITEIGAVKVRGGEVLGEFATLVNPGRAIPPAIVQITGITTAMVYEAPRIEAVLPGFLEFAKGAVLVAHNARFDMAFLRAAAARMDALWPSGPVVCTVKLARRVLARDEAPSVRLGVLAPLLGASTQPNHRALDDARATVDVLHALIGRVGNLGVHSLTELLDYLPNVTPRQRAKRVLANDLPSSPGVYLFRGPSDEVLYIGTAVNLRRRVRNYFTGSETRGRMKEMVSLAIRVDHVVCAHGLEAGVRELRLIVAHTPPYNRRSKFPKRGWWITLTDEPFPRFAIARTPTADALGPFPSRMDANDIALTIAEHSDLRTCTTRLPRDGRHDCPPAVVGGCPAAASGTPIYREEYEPTAAAVRAFFAGHSDAALRAMLDRIETHSHAEHFEAAARLRDRTVAVVRALHRTQRLAAVARIAELIAAHPDGAGGWEYAVIRYGRLAGAGTSARGVPPMPVIERIVAASETVLPDPVPPLRGAPPEEVGLVTRWLGRPGTRIVRTTEGYGDSIRSAGRWAGWADLADAAARARLHGPETELAEYQGGDRLG</sequence>
<keyword evidence="3" id="KW-1185">Reference proteome</keyword>
<dbReference type="InterPro" id="IPR050066">
    <property type="entry name" value="UvrABC_protein_C"/>
</dbReference>
<dbReference type="InterPro" id="IPR013520">
    <property type="entry name" value="Ribonucl_H"/>
</dbReference>
<evidence type="ECO:0000313" key="3">
    <source>
        <dbReference type="Proteomes" id="UP001432062"/>
    </source>
</evidence>
<dbReference type="CDD" id="cd10434">
    <property type="entry name" value="GIY-YIG_UvrC_Cho"/>
    <property type="match status" value="1"/>
</dbReference>
<dbReference type="NCBIfam" id="TIGR00573">
    <property type="entry name" value="dnaq"/>
    <property type="match status" value="1"/>
</dbReference>
<dbReference type="InterPro" id="IPR006054">
    <property type="entry name" value="DnaQ"/>
</dbReference>
<evidence type="ECO:0000259" key="1">
    <source>
        <dbReference type="PROSITE" id="PS50164"/>
    </source>
</evidence>
<dbReference type="CDD" id="cd06127">
    <property type="entry name" value="DEDDh"/>
    <property type="match status" value="1"/>
</dbReference>
<dbReference type="PROSITE" id="PS50164">
    <property type="entry name" value="GIY_YIG"/>
    <property type="match status" value="1"/>
</dbReference>
<dbReference type="SMART" id="SM00479">
    <property type="entry name" value="EXOIII"/>
    <property type="match status" value="1"/>
</dbReference>
<proteinExistence type="predicted"/>
<name>A0ABZ1YNX3_9NOCA</name>
<gene>
    <name evidence="2" type="ORF">OG563_31200</name>
</gene>
<reference evidence="2" key="1">
    <citation type="submission" date="2022-10" db="EMBL/GenBank/DDBJ databases">
        <title>The complete genomes of actinobacterial strains from the NBC collection.</title>
        <authorList>
            <person name="Joergensen T.S."/>
            <person name="Alvarez Arevalo M."/>
            <person name="Sterndorff E.B."/>
            <person name="Faurdal D."/>
            <person name="Vuksanovic O."/>
            <person name="Mourched A.-S."/>
            <person name="Charusanti P."/>
            <person name="Shaw S."/>
            <person name="Blin K."/>
            <person name="Weber T."/>
        </authorList>
    </citation>
    <scope>NUCLEOTIDE SEQUENCE</scope>
    <source>
        <strain evidence="2">NBC_01482</strain>
    </source>
</reference>
<dbReference type="InterPro" id="IPR047296">
    <property type="entry name" value="GIY-YIG_UvrC_Cho"/>
</dbReference>
<accession>A0ABZ1YNX3</accession>
<dbReference type="SUPFAM" id="SSF53098">
    <property type="entry name" value="Ribonuclease H-like"/>
    <property type="match status" value="1"/>
</dbReference>
<dbReference type="Gene3D" id="3.40.1440.10">
    <property type="entry name" value="GIY-YIG endonuclease"/>
    <property type="match status" value="1"/>
</dbReference>
<dbReference type="Gene3D" id="3.30.420.10">
    <property type="entry name" value="Ribonuclease H-like superfamily/Ribonuclease H"/>
    <property type="match status" value="1"/>
</dbReference>
<dbReference type="NCBIfam" id="NF005907">
    <property type="entry name" value="PRK07883.1-5"/>
    <property type="match status" value="1"/>
</dbReference>
<dbReference type="EMBL" id="CP109441">
    <property type="protein sequence ID" value="WUV43671.1"/>
    <property type="molecule type" value="Genomic_DNA"/>
</dbReference>
<feature type="domain" description="GIY-YIG" evidence="1">
    <location>
        <begin position="227"/>
        <end position="305"/>
    </location>
</feature>
<organism evidence="2 3">
    <name type="scientific">Nocardia vinacea</name>
    <dbReference type="NCBI Taxonomy" id="96468"/>
    <lineage>
        <taxon>Bacteria</taxon>
        <taxon>Bacillati</taxon>
        <taxon>Actinomycetota</taxon>
        <taxon>Actinomycetes</taxon>
        <taxon>Mycobacteriales</taxon>
        <taxon>Nocardiaceae</taxon>
        <taxon>Nocardia</taxon>
    </lineage>
</organism>
<dbReference type="Proteomes" id="UP001432062">
    <property type="component" value="Chromosome"/>
</dbReference>
<dbReference type="NCBIfam" id="NF005905">
    <property type="entry name" value="PRK07883.1-3"/>
    <property type="match status" value="1"/>
</dbReference>
<protein>
    <submittedName>
        <fullName evidence="2">DEDD exonuclease domain-containing protein</fullName>
    </submittedName>
</protein>
<evidence type="ECO:0000313" key="2">
    <source>
        <dbReference type="EMBL" id="WUV43671.1"/>
    </source>
</evidence>
<keyword evidence="2" id="KW-0540">Nuclease</keyword>
<keyword evidence="2" id="KW-0378">Hydrolase</keyword>
<dbReference type="Pfam" id="PF00929">
    <property type="entry name" value="RNase_T"/>
    <property type="match status" value="1"/>
</dbReference>
<dbReference type="InterPro" id="IPR036397">
    <property type="entry name" value="RNaseH_sf"/>
</dbReference>
<dbReference type="InterPro" id="IPR012337">
    <property type="entry name" value="RNaseH-like_sf"/>
</dbReference>
<keyword evidence="2" id="KW-0269">Exonuclease</keyword>
<dbReference type="SMART" id="SM00465">
    <property type="entry name" value="GIYc"/>
    <property type="match status" value="1"/>
</dbReference>
<dbReference type="SUPFAM" id="SSF82771">
    <property type="entry name" value="GIY-YIG endonuclease"/>
    <property type="match status" value="1"/>
</dbReference>
<dbReference type="RefSeq" id="WP_329406219.1">
    <property type="nucleotide sequence ID" value="NZ_CP109441.1"/>
</dbReference>
<dbReference type="PANTHER" id="PTHR30562:SF1">
    <property type="entry name" value="UVRABC SYSTEM PROTEIN C"/>
    <property type="match status" value="1"/>
</dbReference>
<dbReference type="PANTHER" id="PTHR30562">
    <property type="entry name" value="UVRC/OXIDOREDUCTASE"/>
    <property type="match status" value="1"/>
</dbReference>
<dbReference type="InterPro" id="IPR000305">
    <property type="entry name" value="GIY-YIG_endonuc"/>
</dbReference>
<dbReference type="GO" id="GO:0004527">
    <property type="term" value="F:exonuclease activity"/>
    <property type="evidence" value="ECO:0007669"/>
    <property type="project" value="UniProtKB-KW"/>
</dbReference>